<proteinExistence type="predicted"/>
<accession>X6NE92</accession>
<sequence>MSQHQENLYRFHNEIDLEHRHELVKHTIEEPKDITMKDIIQRDQATTTNRSELVYCSRYDNLLKFIHLCVDKILDLGKDPTITILSNFKQGQFTPKDGGKIVFCYKKKFEHLKSNLLTSYLAEVNKANTHKYLLELEDLIVSHPIAEDTFLFCFLFLVLLGQGQICKHGPRLRI</sequence>
<reference evidence="1 2" key="1">
    <citation type="journal article" date="2013" name="Curr. Biol.">
        <title>The Genome of the Foraminiferan Reticulomyxa filosa.</title>
        <authorList>
            <person name="Glockner G."/>
            <person name="Hulsmann N."/>
            <person name="Schleicher M."/>
            <person name="Noegel A.A."/>
            <person name="Eichinger L."/>
            <person name="Gallinger C."/>
            <person name="Pawlowski J."/>
            <person name="Sierra R."/>
            <person name="Euteneuer U."/>
            <person name="Pillet L."/>
            <person name="Moustafa A."/>
            <person name="Platzer M."/>
            <person name="Groth M."/>
            <person name="Szafranski K."/>
            <person name="Schliwa M."/>
        </authorList>
    </citation>
    <scope>NUCLEOTIDE SEQUENCE [LARGE SCALE GENOMIC DNA]</scope>
</reference>
<protein>
    <submittedName>
        <fullName evidence="1">Uncharacterized protein</fullName>
    </submittedName>
</protein>
<name>X6NE92_RETFI</name>
<gene>
    <name evidence="1" type="ORF">RFI_12954</name>
</gene>
<organism evidence="1 2">
    <name type="scientific">Reticulomyxa filosa</name>
    <dbReference type="NCBI Taxonomy" id="46433"/>
    <lineage>
        <taxon>Eukaryota</taxon>
        <taxon>Sar</taxon>
        <taxon>Rhizaria</taxon>
        <taxon>Retaria</taxon>
        <taxon>Foraminifera</taxon>
        <taxon>Monothalamids</taxon>
        <taxon>Reticulomyxidae</taxon>
        <taxon>Reticulomyxa</taxon>
    </lineage>
</organism>
<evidence type="ECO:0000313" key="1">
    <source>
        <dbReference type="EMBL" id="ETO24208.1"/>
    </source>
</evidence>
<dbReference type="AlphaFoldDB" id="X6NE92"/>
<evidence type="ECO:0000313" key="2">
    <source>
        <dbReference type="Proteomes" id="UP000023152"/>
    </source>
</evidence>
<dbReference type="Proteomes" id="UP000023152">
    <property type="component" value="Unassembled WGS sequence"/>
</dbReference>
<comment type="caution">
    <text evidence="1">The sequence shown here is derived from an EMBL/GenBank/DDBJ whole genome shotgun (WGS) entry which is preliminary data.</text>
</comment>
<keyword evidence="2" id="KW-1185">Reference proteome</keyword>
<dbReference type="EMBL" id="ASPP01009367">
    <property type="protein sequence ID" value="ETO24208.1"/>
    <property type="molecule type" value="Genomic_DNA"/>
</dbReference>